<protein>
    <submittedName>
        <fullName evidence="2">Germinal center associated signaling and motility like</fullName>
    </submittedName>
</protein>
<keyword evidence="3" id="KW-1185">Reference proteome</keyword>
<dbReference type="AlphaFoldDB" id="A0A7J7U9U5"/>
<dbReference type="InterPro" id="IPR031364">
    <property type="entry name" value="GC_assoc_lym"/>
</dbReference>
<reference evidence="2 3" key="1">
    <citation type="journal article" date="2020" name="Nature">
        <title>Six reference-quality genomes reveal evolution of bat adaptations.</title>
        <authorList>
            <person name="Jebb D."/>
            <person name="Huang Z."/>
            <person name="Pippel M."/>
            <person name="Hughes G.M."/>
            <person name="Lavrichenko K."/>
            <person name="Devanna P."/>
            <person name="Winkler S."/>
            <person name="Jermiin L.S."/>
            <person name="Skirmuntt E.C."/>
            <person name="Katzourakis A."/>
            <person name="Burkitt-Gray L."/>
            <person name="Ray D.A."/>
            <person name="Sullivan K.A.M."/>
            <person name="Roscito J.G."/>
            <person name="Kirilenko B.M."/>
            <person name="Davalos L.M."/>
            <person name="Corthals A.P."/>
            <person name="Power M.L."/>
            <person name="Jones G."/>
            <person name="Ransome R.D."/>
            <person name="Dechmann D.K.N."/>
            <person name="Locatelli A.G."/>
            <person name="Puechmaille S.J."/>
            <person name="Fedrigo O."/>
            <person name="Jarvis E.D."/>
            <person name="Hiller M."/>
            <person name="Vernes S.C."/>
            <person name="Myers E.W."/>
            <person name="Teeling E.C."/>
        </authorList>
    </citation>
    <scope>NUCLEOTIDE SEQUENCE [LARGE SCALE GENOMIC DNA]</scope>
    <source>
        <strain evidence="2">MPipKuh1</strain>
        <tissue evidence="2">Flight muscle</tissue>
    </source>
</reference>
<dbReference type="GO" id="GO:2000401">
    <property type="term" value="P:regulation of lymphocyte migration"/>
    <property type="evidence" value="ECO:0007669"/>
    <property type="project" value="InterPro"/>
</dbReference>
<accession>A0A7J7U9U5</accession>
<dbReference type="Pfam" id="PF15666">
    <property type="entry name" value="HGAL"/>
    <property type="match status" value="1"/>
</dbReference>
<feature type="compositionally biased region" description="Basic and acidic residues" evidence="1">
    <location>
        <begin position="1"/>
        <end position="24"/>
    </location>
</feature>
<sequence length="116" mass="13094">MGNCLRREGRQEMTALEKENRGQEQESNEVLSTSNQENEDGSGSEDVSYTVIVPRSAHKPSVSSNDNGYENIDSTTKRVKLFKEGPETEYAILRTARTTRPLSCYGEHDYELVLPH</sequence>
<name>A0A7J7U9U5_PIPKU</name>
<proteinExistence type="predicted"/>
<dbReference type="PANTHER" id="PTHR35351:SF1">
    <property type="entry name" value="GERMINAL CENTER-ASSOCIATED SIGNALING AND MOTILITY-LIKE PROTEIN"/>
    <property type="match status" value="1"/>
</dbReference>
<organism evidence="2 3">
    <name type="scientific">Pipistrellus kuhlii</name>
    <name type="common">Kuhl's pipistrelle</name>
    <dbReference type="NCBI Taxonomy" id="59472"/>
    <lineage>
        <taxon>Eukaryota</taxon>
        <taxon>Metazoa</taxon>
        <taxon>Chordata</taxon>
        <taxon>Craniata</taxon>
        <taxon>Vertebrata</taxon>
        <taxon>Euteleostomi</taxon>
        <taxon>Mammalia</taxon>
        <taxon>Eutheria</taxon>
        <taxon>Laurasiatheria</taxon>
        <taxon>Chiroptera</taxon>
        <taxon>Yangochiroptera</taxon>
        <taxon>Vespertilionidae</taxon>
        <taxon>Pipistrellus</taxon>
    </lineage>
</organism>
<comment type="caution">
    <text evidence="2">The sequence shown here is derived from an EMBL/GenBank/DDBJ whole genome shotgun (WGS) entry which is preliminary data.</text>
</comment>
<evidence type="ECO:0000313" key="2">
    <source>
        <dbReference type="EMBL" id="KAF6309614.1"/>
    </source>
</evidence>
<evidence type="ECO:0000313" key="3">
    <source>
        <dbReference type="Proteomes" id="UP000558488"/>
    </source>
</evidence>
<dbReference type="Proteomes" id="UP000558488">
    <property type="component" value="Unassembled WGS sequence"/>
</dbReference>
<gene>
    <name evidence="2" type="ORF">mPipKuh1_005468</name>
</gene>
<dbReference type="GO" id="GO:0050855">
    <property type="term" value="P:regulation of B cell receptor signaling pathway"/>
    <property type="evidence" value="ECO:0007669"/>
    <property type="project" value="InterPro"/>
</dbReference>
<dbReference type="EMBL" id="JACAGB010000021">
    <property type="protein sequence ID" value="KAF6309614.1"/>
    <property type="molecule type" value="Genomic_DNA"/>
</dbReference>
<evidence type="ECO:0000256" key="1">
    <source>
        <dbReference type="SAM" id="MobiDB-lite"/>
    </source>
</evidence>
<feature type="region of interest" description="Disordered" evidence="1">
    <location>
        <begin position="1"/>
        <end position="50"/>
    </location>
</feature>
<dbReference type="OrthoDB" id="9835681at2759"/>
<dbReference type="PANTHER" id="PTHR35351">
    <property type="entry name" value="GERMINAL CENTER-ASSOCIATED SIGNALING AND MOTILITY-LIKE PROTEIN"/>
    <property type="match status" value="1"/>
</dbReference>